<organism evidence="1">
    <name type="scientific">marine sediment metagenome</name>
    <dbReference type="NCBI Taxonomy" id="412755"/>
    <lineage>
        <taxon>unclassified sequences</taxon>
        <taxon>metagenomes</taxon>
        <taxon>ecological metagenomes</taxon>
    </lineage>
</organism>
<comment type="caution">
    <text evidence="1">The sequence shown here is derived from an EMBL/GenBank/DDBJ whole genome shotgun (WGS) entry which is preliminary data.</text>
</comment>
<sequence>KTYTIPITITNTGTLKWLSTGTNKVNLSYHWYDTAGRRIVRDGQRTSLLSDMAQGQKATLNAEVLAPSVAGTYILKYDLVHEAITWFSYKTVPMLARTVNVVSSTTQLSTAKYSATYDDATNTPTSMEINKTYTIPITITNTGTLKWLSTGTNKVNLSYHWYDTAGRRIVRDGQRTSLLSDMAQGQKATLNAEVLAPSVAGTYILKYDLVHEAITWFSYKTVPMLARTINVVSGTNVISNSTSIRGISVATKDQMLNMFKNHNQNKIDKATRIVDMYINWGNKFNIRADIVWAQMCHETNFLKYDGIVPESANNFCGLGATGSPGVYNSFATEELGVIAHYAHLAWYVYPNHVNSYCSMDYDPRHFTWGVSPPHNYNGDHTLNCLNGRWAPSSDYTYKIILFANEIYS</sequence>
<gene>
    <name evidence="1" type="ORF">S01H4_18998</name>
</gene>
<protein>
    <submittedName>
        <fullName evidence="1">Uncharacterized protein</fullName>
    </submittedName>
</protein>
<dbReference type="EMBL" id="BART01008447">
    <property type="protein sequence ID" value="GAG54213.1"/>
    <property type="molecule type" value="Genomic_DNA"/>
</dbReference>
<accession>X0Z144</accession>
<reference evidence="1" key="1">
    <citation type="journal article" date="2014" name="Front. Microbiol.">
        <title>High frequency of phylogenetically diverse reductive dehalogenase-homologous genes in deep subseafloor sedimentary metagenomes.</title>
        <authorList>
            <person name="Kawai M."/>
            <person name="Futagami T."/>
            <person name="Toyoda A."/>
            <person name="Takaki Y."/>
            <person name="Nishi S."/>
            <person name="Hori S."/>
            <person name="Arai W."/>
            <person name="Tsubouchi T."/>
            <person name="Morono Y."/>
            <person name="Uchiyama I."/>
            <person name="Ito T."/>
            <person name="Fujiyama A."/>
            <person name="Inagaki F."/>
            <person name="Takami H."/>
        </authorList>
    </citation>
    <scope>NUCLEOTIDE SEQUENCE</scope>
    <source>
        <strain evidence="1">Expedition CK06-06</strain>
    </source>
</reference>
<dbReference type="Gene3D" id="2.60.40.10">
    <property type="entry name" value="Immunoglobulins"/>
    <property type="match status" value="2"/>
</dbReference>
<dbReference type="AlphaFoldDB" id="X0Z144"/>
<feature type="non-terminal residue" evidence="1">
    <location>
        <position position="1"/>
    </location>
</feature>
<evidence type="ECO:0000313" key="1">
    <source>
        <dbReference type="EMBL" id="GAG54213.1"/>
    </source>
</evidence>
<name>X0Z144_9ZZZZ</name>
<dbReference type="InterPro" id="IPR013783">
    <property type="entry name" value="Ig-like_fold"/>
</dbReference>
<proteinExistence type="predicted"/>